<evidence type="ECO:0000313" key="4">
    <source>
        <dbReference type="Proteomes" id="UP000569951"/>
    </source>
</evidence>
<dbReference type="Proteomes" id="UP000569951">
    <property type="component" value="Unassembled WGS sequence"/>
</dbReference>
<dbReference type="AlphaFoldDB" id="A0A841I403"/>
<proteinExistence type="predicted"/>
<dbReference type="GO" id="GO:0016787">
    <property type="term" value="F:hydrolase activity"/>
    <property type="evidence" value="ECO:0007669"/>
    <property type="project" value="UniProtKB-KW"/>
</dbReference>
<evidence type="ECO:0000256" key="1">
    <source>
        <dbReference type="SAM" id="MobiDB-lite"/>
    </source>
</evidence>
<dbReference type="InterPro" id="IPR013784">
    <property type="entry name" value="Carb-bd-like_fold"/>
</dbReference>
<keyword evidence="4" id="KW-1185">Reference proteome</keyword>
<dbReference type="Pfam" id="PF13620">
    <property type="entry name" value="CarboxypepD_reg"/>
    <property type="match status" value="1"/>
</dbReference>
<accession>A0A841I403</accession>
<protein>
    <submittedName>
        <fullName evidence="3">5-hydroxyisourate hydrolase-like protein (Transthyretin family)</fullName>
    </submittedName>
</protein>
<feature type="region of interest" description="Disordered" evidence="1">
    <location>
        <begin position="21"/>
        <end position="41"/>
    </location>
</feature>
<dbReference type="GO" id="GO:0030246">
    <property type="term" value="F:carbohydrate binding"/>
    <property type="evidence" value="ECO:0007669"/>
    <property type="project" value="InterPro"/>
</dbReference>
<feature type="signal peptide" evidence="2">
    <location>
        <begin position="1"/>
        <end position="27"/>
    </location>
</feature>
<comment type="caution">
    <text evidence="3">The sequence shown here is derived from an EMBL/GenBank/DDBJ whole genome shotgun (WGS) entry which is preliminary data.</text>
</comment>
<evidence type="ECO:0000313" key="3">
    <source>
        <dbReference type="EMBL" id="MBB6098732.1"/>
    </source>
</evidence>
<dbReference type="Gene3D" id="2.60.40.1120">
    <property type="entry name" value="Carboxypeptidase-like, regulatory domain"/>
    <property type="match status" value="1"/>
</dbReference>
<dbReference type="EMBL" id="JACHHG010000007">
    <property type="protein sequence ID" value="MBB6098732.1"/>
    <property type="molecule type" value="Genomic_DNA"/>
</dbReference>
<keyword evidence="3" id="KW-0378">Hydrolase</keyword>
<dbReference type="RefSeq" id="WP_183987436.1">
    <property type="nucleotide sequence ID" value="NZ_JACHHG010000007.1"/>
</dbReference>
<reference evidence="3 4" key="1">
    <citation type="submission" date="2020-08" db="EMBL/GenBank/DDBJ databases">
        <title>Genomic Encyclopedia of Type Strains, Phase IV (KMG-IV): sequencing the most valuable type-strain genomes for metagenomic binning, comparative biology and taxonomic classification.</title>
        <authorList>
            <person name="Goeker M."/>
        </authorList>
    </citation>
    <scope>NUCLEOTIDE SEQUENCE [LARGE SCALE GENOMIC DNA]</scope>
    <source>
        <strain evidence="3 4">DSM 21458</strain>
    </source>
</reference>
<keyword evidence="2" id="KW-0732">Signal</keyword>
<feature type="chain" id="PRO_5032842012" evidence="2">
    <location>
        <begin position="28"/>
        <end position="585"/>
    </location>
</feature>
<dbReference type="SUPFAM" id="SSF49452">
    <property type="entry name" value="Starch-binding domain-like"/>
    <property type="match status" value="1"/>
</dbReference>
<evidence type="ECO:0000256" key="2">
    <source>
        <dbReference type="SAM" id="SignalP"/>
    </source>
</evidence>
<dbReference type="PROSITE" id="PS51257">
    <property type="entry name" value="PROKAR_LIPOPROTEIN"/>
    <property type="match status" value="1"/>
</dbReference>
<organism evidence="3 4">
    <name type="scientific">Deinobacterium chartae</name>
    <dbReference type="NCBI Taxonomy" id="521158"/>
    <lineage>
        <taxon>Bacteria</taxon>
        <taxon>Thermotogati</taxon>
        <taxon>Deinococcota</taxon>
        <taxon>Deinococci</taxon>
        <taxon>Deinococcales</taxon>
        <taxon>Deinococcaceae</taxon>
        <taxon>Deinobacterium</taxon>
    </lineage>
</organism>
<name>A0A841I403_9DEIO</name>
<gene>
    <name evidence="3" type="ORF">HNR42_002167</name>
</gene>
<sequence>MLFRTLALSVALSMLMAACGGSSPSKPGDDPDPQPQPNRYGALSGTVADTAAGRPVEGTTIHAYNDQGRQVAQVNSDAEGRYTFAELPTGLYRLSLEKSGFAGSEVIGVNVYENQTTSLDIIQKTAFDPGATTTPPRLEVTLGEGELPSFTNSVTFRVRVADGAEYARPLRAIYAGVGRTPGDRLFAETRTSGNYVLQGGDDTGVQELSGAQLLGFGSAAGEQLSFETVAYDFNNNRVHLLRPMILKNTASSQQNNVIAPVDVKATAITLSQGRSLDAVQTLGLGGRELGRSLNRPAPLDAPHVYIQVSWCYLGTKANQLPFAFDVERSLDGQSYQKVGSVGGAASSSCANSDQRLTYVDNAASLRPGQRYHYRVIARGANRQTSTNSSTTMPLPVFNASPVSPADESMNVSPTPDFVVHHPQRAIGADGAFYVFSVLDNVTAASYAWRPLPDIFDQHWLYVEEGTGNSGNRVPEGKTWIYDSARRTYLDDGLVTGRNPAVLGYDVDRSEVRIPYNFDGSATLAELQSYRTYTWQLDYSVAYKYNAAEGYRIEAYSVDTVPVRDLFGKSQLATENFDFTVGAPEN</sequence>